<comment type="subcellular location">
    <subcellularLocation>
        <location evidence="1">Virion</location>
    </subcellularLocation>
</comment>
<evidence type="ECO:0000256" key="1">
    <source>
        <dbReference type="ARBA" id="ARBA00004328"/>
    </source>
</evidence>
<dbReference type="SUPFAM" id="SSF56563">
    <property type="entry name" value="Major capsid protein gp5"/>
    <property type="match status" value="1"/>
</dbReference>
<evidence type="ECO:0000259" key="3">
    <source>
        <dbReference type="Pfam" id="PF05065"/>
    </source>
</evidence>
<feature type="region of interest" description="Disordered" evidence="2">
    <location>
        <begin position="1"/>
        <end position="47"/>
    </location>
</feature>
<evidence type="ECO:0000313" key="4">
    <source>
        <dbReference type="EMBL" id="QGL46765.1"/>
    </source>
</evidence>
<feature type="compositionally biased region" description="Basic and acidic residues" evidence="2">
    <location>
        <begin position="134"/>
        <end position="148"/>
    </location>
</feature>
<dbReference type="InterPro" id="IPR054612">
    <property type="entry name" value="Phage_capsid-like_C"/>
</dbReference>
<sequence length="528" mass="56764">MTEAALVEHRRRRHPTDARGGLRQARAPQVWVHSGRSGAPGSRQHIPRSRRHRGVLPMPTIDDLVAALELERSDLVRKRDGVMEAAKALLEASQRAGRANLAPDEDRELTVLFTQRDSLRGQIERVDARLAHAREAQADEGRVTRAQEQRVPTGRSGGAPVDAQGEAQDGARWVRRNDGRPAAVERGQRFADHAVVADHARLRAASDQHIVGTHGSLGQYVRALSTTSGSALVPTVWAGDIIDRARNAARVLQAGATIVPMDAKTVQIGRLTTDPVAAFRTEGSLITATDPAFDNVTLDAKTMSALVVMNMEFVQDAPNADEVVSNAIARAMATELDKQALFGGVTTGGEVGATGFNTTFPTPPNPRGVLATLLAVASSSVLGSGANGTALTATTPWNEVLDTIFTVRQNNEEPNAILWNAKMAQKLAKTYDTTGQPLTMAPDVAGLERYVTNQIPSFTQGTATGTATDVFVGDWTQLLIGQRLDVTIQVLTERYAEFGQVGIVAHWRGDVALARPRAFAVYRYLIGA</sequence>
<protein>
    <submittedName>
        <fullName evidence="4">Phage major capsid protein</fullName>
    </submittedName>
</protein>
<dbReference type="Pfam" id="PF05065">
    <property type="entry name" value="Phage_capsid"/>
    <property type="match status" value="1"/>
</dbReference>
<evidence type="ECO:0000313" key="5">
    <source>
        <dbReference type="Proteomes" id="UP000402241"/>
    </source>
</evidence>
<dbReference type="InterPro" id="IPR024455">
    <property type="entry name" value="Phage_capsid"/>
</dbReference>
<accession>A0ABX6DYT5</accession>
<gene>
    <name evidence="4" type="ORF">GCE86_06700</name>
</gene>
<dbReference type="EMBL" id="CP045309">
    <property type="protein sequence ID" value="QGL46765.1"/>
    <property type="molecule type" value="Genomic_DNA"/>
</dbReference>
<feature type="region of interest" description="Disordered" evidence="2">
    <location>
        <begin position="134"/>
        <end position="168"/>
    </location>
</feature>
<keyword evidence="5" id="KW-1185">Reference proteome</keyword>
<proteinExistence type="predicted"/>
<dbReference type="Gene3D" id="3.30.2400.10">
    <property type="entry name" value="Major capsid protein gp5"/>
    <property type="match status" value="1"/>
</dbReference>
<dbReference type="Gene3D" id="3.30.2320.10">
    <property type="entry name" value="hypothetical protein PF0899 domain"/>
    <property type="match status" value="1"/>
</dbReference>
<name>A0ABX6DYT5_9ACTN</name>
<reference evidence="4 5" key="1">
    <citation type="submission" date="2019-10" db="EMBL/GenBank/DDBJ databases">
        <title>Genome Sequence of Micromonospora terminaliae DSM 101760.</title>
        <authorList>
            <person name="Guo L."/>
        </authorList>
    </citation>
    <scope>NUCLEOTIDE SEQUENCE [LARGE SCALE GENOMIC DNA]</scope>
    <source>
        <strain evidence="4 5">DSM 101760</strain>
    </source>
</reference>
<organism evidence="4 5">
    <name type="scientific">Micromonospora terminaliae</name>
    <dbReference type="NCBI Taxonomy" id="1914461"/>
    <lineage>
        <taxon>Bacteria</taxon>
        <taxon>Bacillati</taxon>
        <taxon>Actinomycetota</taxon>
        <taxon>Actinomycetes</taxon>
        <taxon>Micromonosporales</taxon>
        <taxon>Micromonosporaceae</taxon>
        <taxon>Micromonospora</taxon>
    </lineage>
</organism>
<dbReference type="NCBIfam" id="TIGR01554">
    <property type="entry name" value="major_cap_HK97"/>
    <property type="match status" value="1"/>
</dbReference>
<feature type="domain" description="Phage capsid-like C-terminal" evidence="3">
    <location>
        <begin position="229"/>
        <end position="523"/>
    </location>
</feature>
<evidence type="ECO:0000256" key="2">
    <source>
        <dbReference type="SAM" id="MobiDB-lite"/>
    </source>
</evidence>
<dbReference type="Proteomes" id="UP000402241">
    <property type="component" value="Chromosome"/>
</dbReference>